<dbReference type="Gene3D" id="3.40.50.12780">
    <property type="entry name" value="N-terminal domain of ligase-like"/>
    <property type="match status" value="1"/>
</dbReference>
<evidence type="ECO:0000259" key="5">
    <source>
        <dbReference type="Pfam" id="PF00501"/>
    </source>
</evidence>
<evidence type="ECO:0000256" key="2">
    <source>
        <dbReference type="ARBA" id="ARBA00022598"/>
    </source>
</evidence>
<reference evidence="7 8" key="1">
    <citation type="journal article" date="2012" name="Extremophiles">
        <title>Thermotomaculum hydrothermale gen. nov., sp. nov., a novel heterotrophic thermophile within the phylum Acidobacteria from a deep-sea hydrothermal vent chimney in the Southern Okinawa Trough.</title>
        <authorList>
            <person name="Izumi H."/>
            <person name="Nunoura T."/>
            <person name="Miyazaki M."/>
            <person name="Mino S."/>
            <person name="Toki T."/>
            <person name="Takai K."/>
            <person name="Sako Y."/>
            <person name="Sawabe T."/>
            <person name="Nakagawa S."/>
        </authorList>
    </citation>
    <scope>NUCLEOTIDE SEQUENCE [LARGE SCALE GENOMIC DNA]</scope>
    <source>
        <strain evidence="7 8">AC55</strain>
    </source>
</reference>
<dbReference type="GO" id="GO:0005324">
    <property type="term" value="F:long-chain fatty acid transmembrane transporter activity"/>
    <property type="evidence" value="ECO:0007669"/>
    <property type="project" value="TreeGrafter"/>
</dbReference>
<feature type="domain" description="AMP-dependent synthetase/ligase" evidence="5">
    <location>
        <begin position="16"/>
        <end position="372"/>
    </location>
</feature>
<dbReference type="PROSITE" id="PS00455">
    <property type="entry name" value="AMP_BINDING"/>
    <property type="match status" value="1"/>
</dbReference>
<evidence type="ECO:0000256" key="4">
    <source>
        <dbReference type="ARBA" id="ARBA00022840"/>
    </source>
</evidence>
<dbReference type="GO" id="GO:0004467">
    <property type="term" value="F:long-chain fatty acid-CoA ligase activity"/>
    <property type="evidence" value="ECO:0007669"/>
    <property type="project" value="TreeGrafter"/>
</dbReference>
<dbReference type="InterPro" id="IPR042099">
    <property type="entry name" value="ANL_N_sf"/>
</dbReference>
<evidence type="ECO:0000313" key="7">
    <source>
        <dbReference type="EMBL" id="BBB33623.1"/>
    </source>
</evidence>
<dbReference type="Pfam" id="PF13193">
    <property type="entry name" value="AMP-binding_C"/>
    <property type="match status" value="1"/>
</dbReference>
<dbReference type="GO" id="GO:0044539">
    <property type="term" value="P:long-chain fatty acid import into cell"/>
    <property type="evidence" value="ECO:0007669"/>
    <property type="project" value="TreeGrafter"/>
</dbReference>
<dbReference type="Pfam" id="PF00501">
    <property type="entry name" value="AMP-binding"/>
    <property type="match status" value="1"/>
</dbReference>
<dbReference type="InterPro" id="IPR025110">
    <property type="entry name" value="AMP-bd_C"/>
</dbReference>
<keyword evidence="4" id="KW-0067">ATP-binding</keyword>
<keyword evidence="3" id="KW-0547">Nucleotide-binding</keyword>
<sequence>MAKSHLNQVITSHLIEYQADRFPEKEILVFERGEYGEDVFTYGNLHIKGNRLARYLVEKGIKEGDTVAVFMYNRPETVFSFIATSTIGAIAVPIDPRSRGERLEYFFNFTEAKGIILSGETLNAFNEVKDRIKNLNFVAYAPQRDFPVEIENDYDNLGEILEENLPVVEQKIFDVNKIAQIIFTSGTTGNPKGVIIRHQRIGLYNILRQLAWKYKKDDVLYTGLSLSHANAQAVTLFPALYGGIKAVFSPKFTKSRIWDICRKYNCTTFSLLGGMAAGIFNEPEREDDSDNPVKVVVSAGMPKAIWRAFEERFNVKVHEWYGSAEGGFAHNPPGKGPIGSFGKPLPGIMEFKVVDENGNKLGPNKIGELIIRNLRGETKVEYLKNPEASAQKVRNGWMYTGDMVHYDEKGWFYFDFRKGTELRRAGDFVQPEYLEAVIGRHKDISEVCVIGIPAESGAPGESDIVAVIKLFDGVSPDAEAIFEYCKQNLESNFMPLYLWFVDEIPKTPSEKFLKRVLVERFSPDLNEVYRKN</sequence>
<dbReference type="Gene3D" id="3.30.300.30">
    <property type="match status" value="1"/>
</dbReference>
<dbReference type="AlphaFoldDB" id="A0A7R6PPV0"/>
<dbReference type="RefSeq" id="WP_201327938.1">
    <property type="nucleotide sequence ID" value="NZ_AP017470.1"/>
</dbReference>
<evidence type="ECO:0000313" key="8">
    <source>
        <dbReference type="Proteomes" id="UP000595564"/>
    </source>
</evidence>
<dbReference type="InterPro" id="IPR045851">
    <property type="entry name" value="AMP-bd_C_sf"/>
</dbReference>
<dbReference type="KEGG" id="thyd:TTHT_2198"/>
<accession>A0A7R6PPV0</accession>
<dbReference type="InterPro" id="IPR000873">
    <property type="entry name" value="AMP-dep_synth/lig_dom"/>
</dbReference>
<gene>
    <name evidence="7" type="primary">caiC</name>
    <name evidence="7" type="ORF">TTHT_2198</name>
</gene>
<keyword evidence="2 7" id="KW-0436">Ligase</keyword>
<proteinExistence type="inferred from homology"/>
<dbReference type="PANTHER" id="PTHR43107">
    <property type="entry name" value="LONG-CHAIN FATTY ACID TRANSPORT PROTEIN"/>
    <property type="match status" value="1"/>
</dbReference>
<evidence type="ECO:0000256" key="1">
    <source>
        <dbReference type="ARBA" id="ARBA00006432"/>
    </source>
</evidence>
<organism evidence="7 8">
    <name type="scientific">Thermotomaculum hydrothermale</name>
    <dbReference type="NCBI Taxonomy" id="981385"/>
    <lineage>
        <taxon>Bacteria</taxon>
        <taxon>Pseudomonadati</taxon>
        <taxon>Acidobacteriota</taxon>
        <taxon>Holophagae</taxon>
        <taxon>Thermotomaculales</taxon>
        <taxon>Thermotomaculaceae</taxon>
        <taxon>Thermotomaculum</taxon>
    </lineage>
</organism>
<dbReference type="Proteomes" id="UP000595564">
    <property type="component" value="Chromosome"/>
</dbReference>
<name>A0A7R6PPV0_9BACT</name>
<dbReference type="EMBL" id="AP017470">
    <property type="protein sequence ID" value="BBB33623.1"/>
    <property type="molecule type" value="Genomic_DNA"/>
</dbReference>
<evidence type="ECO:0000256" key="3">
    <source>
        <dbReference type="ARBA" id="ARBA00022741"/>
    </source>
</evidence>
<dbReference type="PANTHER" id="PTHR43107:SF15">
    <property type="entry name" value="FATTY ACID TRANSPORT PROTEIN 3, ISOFORM A"/>
    <property type="match status" value="1"/>
</dbReference>
<dbReference type="GO" id="GO:0005886">
    <property type="term" value="C:plasma membrane"/>
    <property type="evidence" value="ECO:0007669"/>
    <property type="project" value="TreeGrafter"/>
</dbReference>
<protein>
    <submittedName>
        <fullName evidence="7">Crotonobetaine/carnitine-CoA ligase</fullName>
    </submittedName>
</protein>
<comment type="similarity">
    <text evidence="1">Belongs to the ATP-dependent AMP-binding enzyme family.</text>
</comment>
<keyword evidence="8" id="KW-1185">Reference proteome</keyword>
<dbReference type="GO" id="GO:0005524">
    <property type="term" value="F:ATP binding"/>
    <property type="evidence" value="ECO:0007669"/>
    <property type="project" value="UniProtKB-KW"/>
</dbReference>
<feature type="domain" description="AMP-binding enzyme C-terminal" evidence="6">
    <location>
        <begin position="434"/>
        <end position="511"/>
    </location>
</feature>
<dbReference type="InterPro" id="IPR020845">
    <property type="entry name" value="AMP-binding_CS"/>
</dbReference>
<evidence type="ECO:0000259" key="6">
    <source>
        <dbReference type="Pfam" id="PF13193"/>
    </source>
</evidence>
<dbReference type="SUPFAM" id="SSF56801">
    <property type="entry name" value="Acetyl-CoA synthetase-like"/>
    <property type="match status" value="1"/>
</dbReference>